<proteinExistence type="predicted"/>
<protein>
    <submittedName>
        <fullName evidence="1">Uncharacterized protein</fullName>
    </submittedName>
</protein>
<dbReference type="AlphaFoldDB" id="A0A239A1V8"/>
<dbReference type="RefSeq" id="WP_089375734.1">
    <property type="nucleotide sequence ID" value="NZ_FZOA01000006.1"/>
</dbReference>
<sequence length="172" mass="19481">MSAVKCLHPRRSGPDDRFERLLSGWEQAIRNGNQAYSGNQDQLALQQYQLALKQAKLMLQAFVQADIQAEPCIDKILAAYVVSHHNLSDLHLRQGDLCAAACRLCEAHQCLACMCADMEVRSELREAAQRHGRRTYKALLHFHCLYQDSSSLVERTLRICGQFCTLQTPSLH</sequence>
<keyword evidence="2" id="KW-1185">Reference proteome</keyword>
<reference evidence="2" key="1">
    <citation type="submission" date="2017-06" db="EMBL/GenBank/DDBJ databases">
        <authorList>
            <person name="Varghese N."/>
            <person name="Submissions S."/>
        </authorList>
    </citation>
    <scope>NUCLEOTIDE SEQUENCE [LARGE SCALE GENOMIC DNA]</scope>
    <source>
        <strain evidence="2">Ca-68</strain>
    </source>
</reference>
<dbReference type="EMBL" id="FZOA01000006">
    <property type="protein sequence ID" value="SNR89666.1"/>
    <property type="molecule type" value="Genomic_DNA"/>
</dbReference>
<organism evidence="1 2">
    <name type="scientific">Methylobacillus rhizosphaerae</name>
    <dbReference type="NCBI Taxonomy" id="551994"/>
    <lineage>
        <taxon>Bacteria</taxon>
        <taxon>Pseudomonadati</taxon>
        <taxon>Pseudomonadota</taxon>
        <taxon>Betaproteobacteria</taxon>
        <taxon>Nitrosomonadales</taxon>
        <taxon>Methylophilaceae</taxon>
        <taxon>Methylobacillus</taxon>
    </lineage>
</organism>
<gene>
    <name evidence="1" type="ORF">SAMN05192560_1642</name>
</gene>
<evidence type="ECO:0000313" key="1">
    <source>
        <dbReference type="EMBL" id="SNR89666.1"/>
    </source>
</evidence>
<accession>A0A239A1V8</accession>
<name>A0A239A1V8_9PROT</name>
<dbReference type="Proteomes" id="UP000198305">
    <property type="component" value="Unassembled WGS sequence"/>
</dbReference>
<evidence type="ECO:0000313" key="2">
    <source>
        <dbReference type="Proteomes" id="UP000198305"/>
    </source>
</evidence>
<dbReference type="OrthoDB" id="5588378at2"/>